<protein>
    <submittedName>
        <fullName evidence="2">F-box protein</fullName>
    </submittedName>
</protein>
<dbReference type="InterPro" id="IPR005174">
    <property type="entry name" value="KIB1-4_b-propeller"/>
</dbReference>
<dbReference type="PANTHER" id="PTHR44259">
    <property type="entry name" value="OS07G0183000 PROTEIN-RELATED"/>
    <property type="match status" value="1"/>
</dbReference>
<dbReference type="EMBL" id="JARAOO010000011">
    <property type="protein sequence ID" value="KAJ7950966.1"/>
    <property type="molecule type" value="Genomic_DNA"/>
</dbReference>
<evidence type="ECO:0000313" key="2">
    <source>
        <dbReference type="EMBL" id="KAJ7950966.1"/>
    </source>
</evidence>
<proteinExistence type="predicted"/>
<reference evidence="2" key="1">
    <citation type="journal article" date="2023" name="Science">
        <title>Elucidation of the pathway for biosynthesis of saponin adjuvants from the soapbark tree.</title>
        <authorList>
            <person name="Reed J."/>
            <person name="Orme A."/>
            <person name="El-Demerdash A."/>
            <person name="Owen C."/>
            <person name="Martin L.B.B."/>
            <person name="Misra R.C."/>
            <person name="Kikuchi S."/>
            <person name="Rejzek M."/>
            <person name="Martin A.C."/>
            <person name="Harkess A."/>
            <person name="Leebens-Mack J."/>
            <person name="Louveau T."/>
            <person name="Stephenson M.J."/>
            <person name="Osbourn A."/>
        </authorList>
    </citation>
    <scope>NUCLEOTIDE SEQUENCE</scope>
    <source>
        <strain evidence="2">S10</strain>
    </source>
</reference>
<comment type="caution">
    <text evidence="2">The sequence shown here is derived from an EMBL/GenBank/DDBJ whole genome shotgun (WGS) entry which is preliminary data.</text>
</comment>
<dbReference type="InterPro" id="IPR050942">
    <property type="entry name" value="F-box_BR-signaling"/>
</dbReference>
<accession>A0AAD7PCY4</accession>
<dbReference type="AlphaFoldDB" id="A0AAD7PCY4"/>
<keyword evidence="3" id="KW-1185">Reference proteome</keyword>
<evidence type="ECO:0000313" key="3">
    <source>
        <dbReference type="Proteomes" id="UP001163823"/>
    </source>
</evidence>
<organism evidence="2 3">
    <name type="scientific">Quillaja saponaria</name>
    <name type="common">Soap bark tree</name>
    <dbReference type="NCBI Taxonomy" id="32244"/>
    <lineage>
        <taxon>Eukaryota</taxon>
        <taxon>Viridiplantae</taxon>
        <taxon>Streptophyta</taxon>
        <taxon>Embryophyta</taxon>
        <taxon>Tracheophyta</taxon>
        <taxon>Spermatophyta</taxon>
        <taxon>Magnoliopsida</taxon>
        <taxon>eudicotyledons</taxon>
        <taxon>Gunneridae</taxon>
        <taxon>Pentapetalae</taxon>
        <taxon>rosids</taxon>
        <taxon>fabids</taxon>
        <taxon>Fabales</taxon>
        <taxon>Quillajaceae</taxon>
        <taxon>Quillaja</taxon>
    </lineage>
</organism>
<dbReference type="Proteomes" id="UP001163823">
    <property type="component" value="Chromosome 11"/>
</dbReference>
<evidence type="ECO:0000259" key="1">
    <source>
        <dbReference type="Pfam" id="PF03478"/>
    </source>
</evidence>
<dbReference type="KEGG" id="qsa:O6P43_027075"/>
<sequence>MSSGKIVFEDMIYYKGHFVVIDKESWELQSLKLSDYDCCFKVKGRCKLPESTISNEVNGTKYLVVSVLGDLLMVKRNVECKWKKESDEEVGILDFYETNMFEVFRFDWESKENWKEVKSLGDQALFLMHNDSKSVSCTDSAECRMNCIYFVDDAMEEEHGLCGGKDFGVFDMESKTIERFYSVPFNRWLSLQI</sequence>
<feature type="domain" description="KIB1-4 beta-propeller" evidence="1">
    <location>
        <begin position="8"/>
        <end position="171"/>
    </location>
</feature>
<gene>
    <name evidence="2" type="ORF">O6P43_027075</name>
</gene>
<dbReference type="Pfam" id="PF03478">
    <property type="entry name" value="Beta-prop_KIB1-4"/>
    <property type="match status" value="1"/>
</dbReference>
<name>A0AAD7PCY4_QUISA</name>